<feature type="domain" description="KaiC" evidence="7">
    <location>
        <begin position="245"/>
        <end position="479"/>
    </location>
</feature>
<dbReference type="SUPFAM" id="SSF52540">
    <property type="entry name" value="P-loop containing nucleoside triphosphate hydrolases"/>
    <property type="match status" value="2"/>
</dbReference>
<evidence type="ECO:0000256" key="5">
    <source>
        <dbReference type="ARBA" id="ARBA00022777"/>
    </source>
</evidence>
<dbReference type="Proteomes" id="UP000649829">
    <property type="component" value="Unassembled WGS sequence"/>
</dbReference>
<evidence type="ECO:0000259" key="7">
    <source>
        <dbReference type="PROSITE" id="PS51146"/>
    </source>
</evidence>
<accession>A0A917T4M0</accession>
<dbReference type="InterPro" id="IPR003593">
    <property type="entry name" value="AAA+_ATPase"/>
</dbReference>
<comment type="caution">
    <text evidence="8">The sequence shown here is derived from an EMBL/GenBank/DDBJ whole genome shotgun (WGS) entry which is preliminary data.</text>
</comment>
<evidence type="ECO:0000256" key="6">
    <source>
        <dbReference type="ARBA" id="ARBA00022801"/>
    </source>
</evidence>
<gene>
    <name evidence="8" type="ORF">GCM10011534_36130</name>
</gene>
<keyword evidence="3" id="KW-0808">Transferase</keyword>
<dbReference type="PROSITE" id="PS51146">
    <property type="entry name" value="KAIC"/>
    <property type="match status" value="2"/>
</dbReference>
<dbReference type="InterPro" id="IPR014774">
    <property type="entry name" value="KaiC-like_dom"/>
</dbReference>
<dbReference type="AlphaFoldDB" id="A0A917T4M0"/>
<keyword evidence="6" id="KW-0378">Hydrolase</keyword>
<dbReference type="Gene3D" id="3.40.50.300">
    <property type="entry name" value="P-loop containing nucleotide triphosphate hydrolases"/>
    <property type="match status" value="2"/>
</dbReference>
<evidence type="ECO:0000313" key="9">
    <source>
        <dbReference type="Proteomes" id="UP000649829"/>
    </source>
</evidence>
<evidence type="ECO:0000313" key="8">
    <source>
        <dbReference type="EMBL" id="GGM10839.1"/>
    </source>
</evidence>
<feature type="domain" description="KaiC" evidence="7">
    <location>
        <begin position="3"/>
        <end position="243"/>
    </location>
</feature>
<dbReference type="PANTHER" id="PTHR42926:SF1">
    <property type="entry name" value="CIRCADIAN CLOCK OSCILLATOR PROTEIN KAIC 1"/>
    <property type="match status" value="1"/>
</dbReference>
<dbReference type="GO" id="GO:0005524">
    <property type="term" value="F:ATP binding"/>
    <property type="evidence" value="ECO:0007669"/>
    <property type="project" value="InterPro"/>
</dbReference>
<name>A0A917T4M0_9RHOB</name>
<keyword evidence="2" id="KW-0597">Phosphoprotein</keyword>
<organism evidence="8 9">
    <name type="scientific">Pseudooceanicola nanhaiensis</name>
    <dbReference type="NCBI Taxonomy" id="375761"/>
    <lineage>
        <taxon>Bacteria</taxon>
        <taxon>Pseudomonadati</taxon>
        <taxon>Pseudomonadota</taxon>
        <taxon>Alphaproteobacteria</taxon>
        <taxon>Rhodobacterales</taxon>
        <taxon>Paracoccaceae</taxon>
        <taxon>Pseudooceanicola</taxon>
    </lineage>
</organism>
<dbReference type="EMBL" id="BMLF01000003">
    <property type="protein sequence ID" value="GGM10839.1"/>
    <property type="molecule type" value="Genomic_DNA"/>
</dbReference>
<proteinExistence type="predicted"/>
<protein>
    <recommendedName>
        <fullName evidence="1">non-specific serine/threonine protein kinase</fullName>
        <ecNumber evidence="1">2.7.11.1</ecNumber>
    </recommendedName>
</protein>
<evidence type="ECO:0000256" key="4">
    <source>
        <dbReference type="ARBA" id="ARBA00022737"/>
    </source>
</evidence>
<dbReference type="RefSeq" id="WP_051630887.1">
    <property type="nucleotide sequence ID" value="NZ_BMLF01000003.1"/>
</dbReference>
<dbReference type="InterPro" id="IPR051347">
    <property type="entry name" value="Circadian_clock_KaiC-rel"/>
</dbReference>
<dbReference type="PANTHER" id="PTHR42926">
    <property type="match status" value="1"/>
</dbReference>
<dbReference type="GO" id="GO:0016787">
    <property type="term" value="F:hydrolase activity"/>
    <property type="evidence" value="ECO:0007669"/>
    <property type="project" value="UniProtKB-KW"/>
</dbReference>
<evidence type="ECO:0000256" key="2">
    <source>
        <dbReference type="ARBA" id="ARBA00022553"/>
    </source>
</evidence>
<dbReference type="InterPro" id="IPR027417">
    <property type="entry name" value="P-loop_NTPase"/>
</dbReference>
<keyword evidence="4" id="KW-0677">Repeat</keyword>
<sequence length="481" mass="52380">MAKRISTGAPGLDSILQGGLEEGHVYLVEGGPGTGKTTLALQFLLAGVDRDEDCSCLYLTLSQSREELLGIAESHGLDLTGIEIVELLAAEVTDLSHTQTVIGTAEEELADLIETIGAEVEKHQPRRVVIDSLAELRLISSSMLRFRRAILGLKGNLAKARTTALLIEAFDGMGTVESSELTTHGTIRLDWTTPDFGVTHRRLQVIKMRGSPFFEGFHDMTIETGGIVVFPRLVPRPEPREVERWELRTGDETLDDLLGGGLPGNSTTLITGDTGAGKSILSAKLADATARRGIKAGLFLFEEMRADVLERARIIGLDFDDHIEQGLLNLEHFNPTETTQGQIFRRIEEVVADGARLIVLDSLTGFVRTLRAGGELLPQFNALLNSLKQLGVASVMTLNEGAEHPAGQSEIDFSFLTDNVIRLSQYRQDGAIGRSIWVGKKRYGAHSRKIRALHIDPPGVTVRPIEGAFHVTADKTDDVPT</sequence>
<dbReference type="SMART" id="SM00382">
    <property type="entry name" value="AAA"/>
    <property type="match status" value="2"/>
</dbReference>
<dbReference type="Pfam" id="PF06745">
    <property type="entry name" value="ATPase"/>
    <property type="match status" value="2"/>
</dbReference>
<evidence type="ECO:0000256" key="1">
    <source>
        <dbReference type="ARBA" id="ARBA00012513"/>
    </source>
</evidence>
<dbReference type="GO" id="GO:0004674">
    <property type="term" value="F:protein serine/threonine kinase activity"/>
    <property type="evidence" value="ECO:0007669"/>
    <property type="project" value="UniProtKB-KW"/>
</dbReference>
<keyword evidence="8" id="KW-0723">Serine/threonine-protein kinase</keyword>
<evidence type="ECO:0000256" key="3">
    <source>
        <dbReference type="ARBA" id="ARBA00022679"/>
    </source>
</evidence>
<reference evidence="8" key="1">
    <citation type="journal article" date="2014" name="Int. J. Syst. Evol. Microbiol.">
        <title>Complete genome sequence of Corynebacterium casei LMG S-19264T (=DSM 44701T), isolated from a smear-ripened cheese.</title>
        <authorList>
            <consortium name="US DOE Joint Genome Institute (JGI-PGF)"/>
            <person name="Walter F."/>
            <person name="Albersmeier A."/>
            <person name="Kalinowski J."/>
            <person name="Ruckert C."/>
        </authorList>
    </citation>
    <scope>NUCLEOTIDE SEQUENCE</scope>
    <source>
        <strain evidence="8">CGMCC 1.6293</strain>
    </source>
</reference>
<dbReference type="InterPro" id="IPR010624">
    <property type="entry name" value="KaiC_dom"/>
</dbReference>
<keyword evidence="5 8" id="KW-0418">Kinase</keyword>
<dbReference type="EC" id="2.7.11.1" evidence="1"/>
<keyword evidence="9" id="KW-1185">Reference proteome</keyword>
<dbReference type="PIRSF" id="PIRSF039117">
    <property type="entry name" value="KaiC"/>
    <property type="match status" value="1"/>
</dbReference>
<dbReference type="InterPro" id="IPR030665">
    <property type="entry name" value="KaiC"/>
</dbReference>
<reference evidence="8" key="2">
    <citation type="submission" date="2020-09" db="EMBL/GenBank/DDBJ databases">
        <authorList>
            <person name="Sun Q."/>
            <person name="Zhou Y."/>
        </authorList>
    </citation>
    <scope>NUCLEOTIDE SEQUENCE</scope>
    <source>
        <strain evidence="8">CGMCC 1.6293</strain>
    </source>
</reference>